<evidence type="ECO:0008006" key="5">
    <source>
        <dbReference type="Google" id="ProtNLM"/>
    </source>
</evidence>
<dbReference type="Proteomes" id="UP000287198">
    <property type="component" value="Unassembled WGS sequence"/>
</dbReference>
<name>A0A432Y0I2_9GAMM</name>
<feature type="signal peptide" evidence="2">
    <location>
        <begin position="1"/>
        <end position="23"/>
    </location>
</feature>
<dbReference type="RefSeq" id="WP_126761859.1">
    <property type="nucleotide sequence ID" value="NZ_JBHLTZ010000004.1"/>
</dbReference>
<organism evidence="3 4">
    <name type="scientific">Pseudidiomarina halophila</name>
    <dbReference type="NCBI Taxonomy" id="1449799"/>
    <lineage>
        <taxon>Bacteria</taxon>
        <taxon>Pseudomonadati</taxon>
        <taxon>Pseudomonadota</taxon>
        <taxon>Gammaproteobacteria</taxon>
        <taxon>Alteromonadales</taxon>
        <taxon>Idiomarinaceae</taxon>
        <taxon>Pseudidiomarina</taxon>
    </lineage>
</organism>
<comment type="caution">
    <text evidence="3">The sequence shown here is derived from an EMBL/GenBank/DDBJ whole genome shotgun (WGS) entry which is preliminary data.</text>
</comment>
<feature type="chain" id="PRO_5019246289" description="DUF3466 domain-containing protein" evidence="2">
    <location>
        <begin position="24"/>
        <end position="581"/>
    </location>
</feature>
<keyword evidence="1" id="KW-0812">Transmembrane</keyword>
<dbReference type="AlphaFoldDB" id="A0A432Y0I2"/>
<dbReference type="InterPro" id="IPR022562">
    <property type="entry name" value="DUF3466"/>
</dbReference>
<dbReference type="EMBL" id="PIPW01000001">
    <property type="protein sequence ID" value="RUO54455.1"/>
    <property type="molecule type" value="Genomic_DNA"/>
</dbReference>
<reference evidence="4" key="1">
    <citation type="journal article" date="2018" name="Front. Microbiol.">
        <title>Genome-Based Analysis Reveals the Taxonomy and Diversity of the Family Idiomarinaceae.</title>
        <authorList>
            <person name="Liu Y."/>
            <person name="Lai Q."/>
            <person name="Shao Z."/>
        </authorList>
    </citation>
    <scope>NUCLEOTIDE SEQUENCE [LARGE SCALE GENOMIC DNA]</scope>
    <source>
        <strain evidence="4">BH195</strain>
    </source>
</reference>
<evidence type="ECO:0000313" key="4">
    <source>
        <dbReference type="Proteomes" id="UP000287198"/>
    </source>
</evidence>
<sequence length="581" mass="64494">MKKFTLGVLSVAVASSFLSPAKAEVFTFQQLETPEEVRHLYPTDINDNRHTTLLGQFPNDLEIDLTKVQPSTLASIGIDPESEDLADYSLSYNQYSELVRILRDSVSPQLRNPRISFYFAGYFDGQSVTFNNFFNDTDPETPELANTSDHYFYGLNNNDIRVGWGTAPYRYESFTYTTDGDDPETITYEAAERDFIRQAMWADGNQTKTYPAPEQAYLGGESAMMEINDQNMAVGFVSTALSPDAIEYAEQCETALAEGDAIRSVYGCMWQRWFSLRNATATNLQNYYNRTSIASNQSIYDIQAAVWQLDANGDIITVDYYPTLMERAEDDDADFSSYAFAINNNGIAVGQSWTYYEGIAEANRRIKMPAIFKDGETLPITENPDYIWGAATDINDENQVIGFVIRSIQGIQRNVGFMYEIDTDTFTELPGFFVGSSTLPAAINNAGVIVGSGEIEASLSTQRRRVGFSYDSAAENVAFVDLNTTVDCEAELFIATADGINNDGVIAATTINETEIVDDEGNMRTEQFAKTIILDPTSGEPNQCSVIDNRVERQGAATGFGGLFAMFLIGGLITVRRWIKA</sequence>
<gene>
    <name evidence="3" type="ORF">CWI69_03305</name>
</gene>
<protein>
    <recommendedName>
        <fullName evidence="5">DUF3466 domain-containing protein</fullName>
    </recommendedName>
</protein>
<evidence type="ECO:0000256" key="2">
    <source>
        <dbReference type="SAM" id="SignalP"/>
    </source>
</evidence>
<evidence type="ECO:0000313" key="3">
    <source>
        <dbReference type="EMBL" id="RUO54455.1"/>
    </source>
</evidence>
<proteinExistence type="predicted"/>
<keyword evidence="1" id="KW-0472">Membrane</keyword>
<dbReference type="Pfam" id="PF11949">
    <property type="entry name" value="DUF3466"/>
    <property type="match status" value="1"/>
</dbReference>
<keyword evidence="2" id="KW-0732">Signal</keyword>
<dbReference type="OrthoDB" id="6219137at2"/>
<keyword evidence="4" id="KW-1185">Reference proteome</keyword>
<feature type="transmembrane region" description="Helical" evidence="1">
    <location>
        <begin position="555"/>
        <end position="575"/>
    </location>
</feature>
<evidence type="ECO:0000256" key="1">
    <source>
        <dbReference type="SAM" id="Phobius"/>
    </source>
</evidence>
<keyword evidence="1" id="KW-1133">Transmembrane helix</keyword>
<accession>A0A432Y0I2</accession>